<comment type="caution">
    <text evidence="2">The sequence shown here is derived from an EMBL/GenBank/DDBJ whole genome shotgun (WGS) entry which is preliminary data.</text>
</comment>
<accession>A0A8J2XJW5</accession>
<reference evidence="2" key="1">
    <citation type="journal article" date="2014" name="Int. J. Syst. Evol. Microbiol.">
        <title>Complete genome sequence of Corynebacterium casei LMG S-19264T (=DSM 44701T), isolated from a smear-ripened cheese.</title>
        <authorList>
            <consortium name="US DOE Joint Genome Institute (JGI-PGF)"/>
            <person name="Walter F."/>
            <person name="Albersmeier A."/>
            <person name="Kalinowski J."/>
            <person name="Ruckert C."/>
        </authorList>
    </citation>
    <scope>NUCLEOTIDE SEQUENCE</scope>
    <source>
        <strain evidence="2">CGMCC 1.12785</strain>
    </source>
</reference>
<keyword evidence="1" id="KW-0175">Coiled coil</keyword>
<evidence type="ECO:0000256" key="1">
    <source>
        <dbReference type="SAM" id="Coils"/>
    </source>
</evidence>
<evidence type="ECO:0000313" key="3">
    <source>
        <dbReference type="Proteomes" id="UP000616114"/>
    </source>
</evidence>
<protein>
    <submittedName>
        <fullName evidence="2">Uncharacterized protein</fullName>
    </submittedName>
</protein>
<evidence type="ECO:0000313" key="2">
    <source>
        <dbReference type="EMBL" id="GGA09651.1"/>
    </source>
</evidence>
<proteinExistence type="predicted"/>
<dbReference type="AlphaFoldDB" id="A0A8J2XJW5"/>
<name>A0A8J2XJW5_9MICO</name>
<organism evidence="2 3">
    <name type="scientific">Sediminivirga luteola</name>
    <dbReference type="NCBI Taxonomy" id="1774748"/>
    <lineage>
        <taxon>Bacteria</taxon>
        <taxon>Bacillati</taxon>
        <taxon>Actinomycetota</taxon>
        <taxon>Actinomycetes</taxon>
        <taxon>Micrococcales</taxon>
        <taxon>Brevibacteriaceae</taxon>
        <taxon>Sediminivirga</taxon>
    </lineage>
</organism>
<dbReference type="RefSeq" id="WP_188549889.1">
    <property type="nucleotide sequence ID" value="NZ_BMFY01000004.1"/>
</dbReference>
<feature type="coiled-coil region" evidence="1">
    <location>
        <begin position="8"/>
        <end position="58"/>
    </location>
</feature>
<dbReference type="EMBL" id="BMFY01000004">
    <property type="protein sequence ID" value="GGA09651.1"/>
    <property type="molecule type" value="Genomic_DNA"/>
</dbReference>
<reference evidence="2" key="2">
    <citation type="submission" date="2020-09" db="EMBL/GenBank/DDBJ databases">
        <authorList>
            <person name="Sun Q."/>
            <person name="Zhou Y."/>
        </authorList>
    </citation>
    <scope>NUCLEOTIDE SEQUENCE</scope>
    <source>
        <strain evidence="2">CGMCC 1.12785</strain>
    </source>
</reference>
<dbReference type="Proteomes" id="UP000616114">
    <property type="component" value="Unassembled WGS sequence"/>
</dbReference>
<gene>
    <name evidence="2" type="ORF">GCM10011333_10490</name>
</gene>
<keyword evidence="3" id="KW-1185">Reference proteome</keyword>
<sequence>MPDTNTPVDDVRAQLQTLRRALHRSELRLADARTDRDRQQAEQVVEQLSLEAKRLRDELLYTHGLRTDRFGNEIVRW</sequence>